<dbReference type="AlphaFoldDB" id="A0AAW6T1S1"/>
<feature type="transmembrane region" description="Helical" evidence="6">
    <location>
        <begin position="240"/>
        <end position="266"/>
    </location>
</feature>
<evidence type="ECO:0000256" key="2">
    <source>
        <dbReference type="ARBA" id="ARBA00022475"/>
    </source>
</evidence>
<keyword evidence="4 6" id="KW-1133">Transmembrane helix</keyword>
<organism evidence="7 8">
    <name type="scientific">Ruicaihuangia caeni</name>
    <dbReference type="NCBI Taxonomy" id="3042517"/>
    <lineage>
        <taxon>Bacteria</taxon>
        <taxon>Bacillati</taxon>
        <taxon>Actinomycetota</taxon>
        <taxon>Actinomycetes</taxon>
        <taxon>Micrococcales</taxon>
        <taxon>Microbacteriaceae</taxon>
        <taxon>Ruicaihuangia</taxon>
    </lineage>
</organism>
<reference evidence="7 8" key="1">
    <citation type="submission" date="2023-04" db="EMBL/GenBank/DDBJ databases">
        <title>Klugiella caeni sp. nov. isolated from the sludge of biochemical tank.</title>
        <authorList>
            <person name="Geng K."/>
        </authorList>
    </citation>
    <scope>NUCLEOTIDE SEQUENCE [LARGE SCALE GENOMIC DNA]</scope>
    <source>
        <strain evidence="7 8">YN-L-19</strain>
    </source>
</reference>
<evidence type="ECO:0000256" key="1">
    <source>
        <dbReference type="ARBA" id="ARBA00004141"/>
    </source>
</evidence>
<feature type="transmembrane region" description="Helical" evidence="6">
    <location>
        <begin position="75"/>
        <end position="92"/>
    </location>
</feature>
<evidence type="ECO:0000256" key="5">
    <source>
        <dbReference type="ARBA" id="ARBA00023136"/>
    </source>
</evidence>
<evidence type="ECO:0000313" key="7">
    <source>
        <dbReference type="EMBL" id="MDI2097761.1"/>
    </source>
</evidence>
<dbReference type="CDD" id="cd16914">
    <property type="entry name" value="EcfT"/>
    <property type="match status" value="1"/>
</dbReference>
<sequence>MTAPHVIARHDAESSAQSSWWTSVNPIARLGAAFAIALCLVLTIDWVSAATALALELALLPFLGIRPAQFWRRTWPVWLAAPLTGLTIVLYGETSGRVWFEFLFARVSDGSISLGVATMLRVLAIALPSVVLFIGVDTTRLADGLAQIVRLPARFVLGALAGLRLVGLLVEDWRSLELARRARGVGDTGRLRRLAGQAFSLLVIAIRRGSRLATAMEARAFGSSKERSWARPSTLGSRDVTVMLLGFLVGILSIASSLLAGTWNFIAS</sequence>
<dbReference type="Proteomes" id="UP001321506">
    <property type="component" value="Unassembled WGS sequence"/>
</dbReference>
<protein>
    <submittedName>
        <fullName evidence="7">Energy-coupling factor transporter transmembrane component T</fullName>
    </submittedName>
</protein>
<name>A0AAW6T1S1_9MICO</name>
<dbReference type="GO" id="GO:0005886">
    <property type="term" value="C:plasma membrane"/>
    <property type="evidence" value="ECO:0007669"/>
    <property type="project" value="UniProtKB-ARBA"/>
</dbReference>
<proteinExistence type="predicted"/>
<keyword evidence="8" id="KW-1185">Reference proteome</keyword>
<dbReference type="PANTHER" id="PTHR34857">
    <property type="entry name" value="SLL0384 PROTEIN"/>
    <property type="match status" value="1"/>
</dbReference>
<accession>A0AAW6T1S1</accession>
<dbReference type="RefSeq" id="WP_281487541.1">
    <property type="nucleotide sequence ID" value="NZ_JASATX010000001.1"/>
</dbReference>
<dbReference type="EMBL" id="JASATX010000001">
    <property type="protein sequence ID" value="MDI2097761.1"/>
    <property type="molecule type" value="Genomic_DNA"/>
</dbReference>
<dbReference type="PANTHER" id="PTHR34857:SF2">
    <property type="entry name" value="SLL0384 PROTEIN"/>
    <property type="match status" value="1"/>
</dbReference>
<keyword evidence="3 6" id="KW-0812">Transmembrane</keyword>
<dbReference type="InterPro" id="IPR003339">
    <property type="entry name" value="ABC/ECF_trnsptr_transmembrane"/>
</dbReference>
<comment type="caution">
    <text evidence="7">The sequence shown here is derived from an EMBL/GenBank/DDBJ whole genome shotgun (WGS) entry which is preliminary data.</text>
</comment>
<evidence type="ECO:0000256" key="6">
    <source>
        <dbReference type="SAM" id="Phobius"/>
    </source>
</evidence>
<keyword evidence="5 6" id="KW-0472">Membrane</keyword>
<gene>
    <name evidence="7" type="ORF">QF206_02095</name>
</gene>
<evidence type="ECO:0000313" key="8">
    <source>
        <dbReference type="Proteomes" id="UP001321506"/>
    </source>
</evidence>
<evidence type="ECO:0000256" key="4">
    <source>
        <dbReference type="ARBA" id="ARBA00022989"/>
    </source>
</evidence>
<evidence type="ECO:0000256" key="3">
    <source>
        <dbReference type="ARBA" id="ARBA00022692"/>
    </source>
</evidence>
<dbReference type="Pfam" id="PF02361">
    <property type="entry name" value="CbiQ"/>
    <property type="match status" value="1"/>
</dbReference>
<keyword evidence="2" id="KW-1003">Cell membrane</keyword>
<dbReference type="InterPro" id="IPR051611">
    <property type="entry name" value="ECF_transporter_component"/>
</dbReference>
<comment type="subcellular location">
    <subcellularLocation>
        <location evidence="1">Membrane</location>
        <topology evidence="1">Multi-pass membrane protein</topology>
    </subcellularLocation>
</comment>
<feature type="transmembrane region" description="Helical" evidence="6">
    <location>
        <begin position="30"/>
        <end position="63"/>
    </location>
</feature>
<feature type="transmembrane region" description="Helical" evidence="6">
    <location>
        <begin position="112"/>
        <end position="136"/>
    </location>
</feature>